<protein>
    <submittedName>
        <fullName evidence="2">Uncharacterized protein</fullName>
    </submittedName>
</protein>
<evidence type="ECO:0000313" key="3">
    <source>
        <dbReference type="Proteomes" id="UP000019322"/>
    </source>
</evidence>
<keyword evidence="1" id="KW-1133">Transmembrane helix</keyword>
<name>A0AA86AKM8_SULMK</name>
<keyword evidence="1" id="KW-0812">Transmembrane</keyword>
<dbReference type="KEGG" id="smul:SMUL_0927"/>
<dbReference type="EMBL" id="CP007201">
    <property type="protein sequence ID" value="AHJ12194.1"/>
    <property type="molecule type" value="Genomic_DNA"/>
</dbReference>
<dbReference type="AlphaFoldDB" id="A0AA86AKM8"/>
<accession>A0AA86AKM8</accession>
<feature type="transmembrane region" description="Helical" evidence="1">
    <location>
        <begin position="27"/>
        <end position="53"/>
    </location>
</feature>
<organism evidence="2 3">
    <name type="scientific">Sulfurospirillum multivorans (strain DM 12446 / JCM 15788 / NBRC 109480)</name>
    <dbReference type="NCBI Taxonomy" id="1150621"/>
    <lineage>
        <taxon>Bacteria</taxon>
        <taxon>Pseudomonadati</taxon>
        <taxon>Campylobacterota</taxon>
        <taxon>Epsilonproteobacteria</taxon>
        <taxon>Campylobacterales</taxon>
        <taxon>Sulfurospirillaceae</taxon>
        <taxon>Sulfurospirillum</taxon>
    </lineage>
</organism>
<proteinExistence type="predicted"/>
<dbReference type="Pfam" id="PF10095">
    <property type="entry name" value="DUF2333"/>
    <property type="match status" value="1"/>
</dbReference>
<dbReference type="InterPro" id="IPR016936">
    <property type="entry name" value="UCP029693"/>
</dbReference>
<sequence>METKSLQSRFFSYVFNMREWFIFLKRFFALFVVAAVALVLWFFPISLFVAPFYSITTDTVPVVKEFKTLEGESTTMSLRDGLQNLLDQGLVTNFLGVRTWIDNKYYQQVGEIEMFRIGINILENNLARNRGTGGANKYLVQARSDIYSDFRIPLFTSYTTRVKQSVSNIDLYLKQLKEDQTKEMINKRAVFIVNSDNLATAVDQLKQQLQTNLMTTTTFSTDDDKFYRIKGNLIAMYYILKGIDYDFKDKMMDKTSYNENFVPILELLKEAIAQNHLVILETMGHLSKLEKDANVIAQKLSELRDKLRNG</sequence>
<evidence type="ECO:0000256" key="1">
    <source>
        <dbReference type="SAM" id="Phobius"/>
    </source>
</evidence>
<gene>
    <name evidence="2" type="ORF">SMUL_0927</name>
</gene>
<dbReference type="Proteomes" id="UP000019322">
    <property type="component" value="Chromosome"/>
</dbReference>
<dbReference type="RefSeq" id="WP_025344092.1">
    <property type="nucleotide sequence ID" value="NZ_CP007201.1"/>
</dbReference>
<reference evidence="2 3" key="1">
    <citation type="journal article" date="2014" name="Environ. Microbiol.">
        <title>Insights into organohalide respiration and the versatile catabolism of Sulfurospirillum multivorans gained from comparative genomics and physiological studies.</title>
        <authorList>
            <person name="Goris T."/>
            <person name="Schubert T."/>
            <person name="Gadkari J."/>
            <person name="Wubet T."/>
            <person name="Tarkka M."/>
            <person name="Buscot F."/>
            <person name="Adrian L."/>
            <person name="Diekert G."/>
        </authorList>
    </citation>
    <scope>NUCLEOTIDE SEQUENCE [LARGE SCALE GENOMIC DNA]</scope>
    <source>
        <strain evidence="3">DM 12446 / JCM 15788 / NBRC 109480</strain>
    </source>
</reference>
<evidence type="ECO:0000313" key="2">
    <source>
        <dbReference type="EMBL" id="AHJ12194.1"/>
    </source>
</evidence>
<keyword evidence="1" id="KW-0472">Membrane</keyword>